<gene>
    <name evidence="2" type="ORF">Ddye_006688</name>
</gene>
<dbReference type="PANTHER" id="PTHR46328">
    <property type="entry name" value="FAR-RED IMPAIRED RESPONSIVE (FAR1) FAMILY PROTEIN-RELATED"/>
    <property type="match status" value="1"/>
</dbReference>
<dbReference type="InterPro" id="IPR004330">
    <property type="entry name" value="FAR1_DNA_bnd_dom"/>
</dbReference>
<comment type="caution">
    <text evidence="2">The sequence shown here is derived from an EMBL/GenBank/DDBJ whole genome shotgun (WGS) entry which is preliminary data.</text>
</comment>
<protein>
    <recommendedName>
        <fullName evidence="1">FAR1 domain-containing protein</fullName>
    </recommendedName>
</protein>
<dbReference type="Pfam" id="PF03101">
    <property type="entry name" value="FAR1"/>
    <property type="match status" value="1"/>
</dbReference>
<sequence>MGDMHNENGVQSEGLQEQLWGANINEYIPQVKPECKPKTNSSGKNKDTDEIVRKEYVCSKEGMSSQGVTSEKKRCRGTTRENCNAKLAVVRTKIGTYKVSVFIEDHSHPLTYPRKVHLLRSHRNMSLSQKLLSQQLADVNIPTWQHVSIIMGKQ</sequence>
<name>A0AAD9XIY3_9ROSI</name>
<evidence type="ECO:0000259" key="1">
    <source>
        <dbReference type="Pfam" id="PF03101"/>
    </source>
</evidence>
<dbReference type="EMBL" id="JANJYI010000002">
    <property type="protein sequence ID" value="KAK2660155.1"/>
    <property type="molecule type" value="Genomic_DNA"/>
</dbReference>
<evidence type="ECO:0000313" key="2">
    <source>
        <dbReference type="EMBL" id="KAK2660155.1"/>
    </source>
</evidence>
<proteinExistence type="predicted"/>
<dbReference type="AlphaFoldDB" id="A0AAD9XIY3"/>
<evidence type="ECO:0000313" key="3">
    <source>
        <dbReference type="Proteomes" id="UP001280121"/>
    </source>
</evidence>
<organism evidence="2 3">
    <name type="scientific">Dipteronia dyeriana</name>
    <dbReference type="NCBI Taxonomy" id="168575"/>
    <lineage>
        <taxon>Eukaryota</taxon>
        <taxon>Viridiplantae</taxon>
        <taxon>Streptophyta</taxon>
        <taxon>Embryophyta</taxon>
        <taxon>Tracheophyta</taxon>
        <taxon>Spermatophyta</taxon>
        <taxon>Magnoliopsida</taxon>
        <taxon>eudicotyledons</taxon>
        <taxon>Gunneridae</taxon>
        <taxon>Pentapetalae</taxon>
        <taxon>rosids</taxon>
        <taxon>malvids</taxon>
        <taxon>Sapindales</taxon>
        <taxon>Sapindaceae</taxon>
        <taxon>Hippocastanoideae</taxon>
        <taxon>Acereae</taxon>
        <taxon>Dipteronia</taxon>
    </lineage>
</organism>
<accession>A0AAD9XIY3</accession>
<feature type="domain" description="FAR1" evidence="1">
    <location>
        <begin position="41"/>
        <end position="111"/>
    </location>
</feature>
<keyword evidence="3" id="KW-1185">Reference proteome</keyword>
<dbReference type="PANTHER" id="PTHR46328:SF38">
    <property type="entry name" value="FAR1 DNA-BINDING DOMAIN PROTEIN"/>
    <property type="match status" value="1"/>
</dbReference>
<reference evidence="2" key="1">
    <citation type="journal article" date="2023" name="Plant J.">
        <title>Genome sequences and population genomics provide insights into the demographic history, inbreeding, and mutation load of two 'living fossil' tree species of Dipteronia.</title>
        <authorList>
            <person name="Feng Y."/>
            <person name="Comes H.P."/>
            <person name="Chen J."/>
            <person name="Zhu S."/>
            <person name="Lu R."/>
            <person name="Zhang X."/>
            <person name="Li P."/>
            <person name="Qiu J."/>
            <person name="Olsen K.M."/>
            <person name="Qiu Y."/>
        </authorList>
    </citation>
    <scope>NUCLEOTIDE SEQUENCE</scope>
    <source>
        <strain evidence="2">KIB01</strain>
    </source>
</reference>
<dbReference type="Proteomes" id="UP001280121">
    <property type="component" value="Unassembled WGS sequence"/>
</dbReference>